<gene>
    <name evidence="1" type="ORF">LA5096_00854</name>
</gene>
<dbReference type="AlphaFoldDB" id="A0A0M7AAB3"/>
<proteinExistence type="predicted"/>
<protein>
    <submittedName>
        <fullName evidence="1">Uncharacterized protein</fullName>
    </submittedName>
</protein>
<dbReference type="STRING" id="311410.LA5095_01998"/>
<evidence type="ECO:0000313" key="2">
    <source>
        <dbReference type="Proteomes" id="UP000049983"/>
    </source>
</evidence>
<name>A0A0M7AAB3_9HYPH</name>
<dbReference type="Proteomes" id="UP000049983">
    <property type="component" value="Unassembled WGS sequence"/>
</dbReference>
<organism evidence="1 2">
    <name type="scientific">Roseibium album</name>
    <dbReference type="NCBI Taxonomy" id="311410"/>
    <lineage>
        <taxon>Bacteria</taxon>
        <taxon>Pseudomonadati</taxon>
        <taxon>Pseudomonadota</taxon>
        <taxon>Alphaproteobacteria</taxon>
        <taxon>Hyphomicrobiales</taxon>
        <taxon>Stappiaceae</taxon>
        <taxon>Roseibium</taxon>
    </lineage>
</organism>
<keyword evidence="2" id="KW-1185">Reference proteome</keyword>
<accession>A0A0M7AAB3</accession>
<sequence length="88" mass="9851">MSFMDFMRQCEHQSIEFIVFLVDFDGIPGKNTAVSSFDDCEHLMNRLKADILDMMSMALASATFLRGETRSAAATAFKRTTKTTKTTA</sequence>
<reference evidence="2" key="1">
    <citation type="submission" date="2015-07" db="EMBL/GenBank/DDBJ databases">
        <authorList>
            <person name="Rodrigo-Torres Lidia"/>
            <person name="Arahal R.David."/>
        </authorList>
    </citation>
    <scope>NUCLEOTIDE SEQUENCE [LARGE SCALE GENOMIC DNA]</scope>
    <source>
        <strain evidence="2">CECT 5096</strain>
    </source>
</reference>
<dbReference type="EMBL" id="CXWC01000002">
    <property type="protein sequence ID" value="CTQ65786.1"/>
    <property type="molecule type" value="Genomic_DNA"/>
</dbReference>
<evidence type="ECO:0000313" key="1">
    <source>
        <dbReference type="EMBL" id="CTQ65786.1"/>
    </source>
</evidence>